<feature type="chain" id="PRO_5004737532" description="Pectinacetylesterase" evidence="1">
    <location>
        <begin position="21"/>
        <end position="348"/>
    </location>
</feature>
<evidence type="ECO:0008006" key="4">
    <source>
        <dbReference type="Google" id="ProtNLM"/>
    </source>
</evidence>
<dbReference type="PANTHER" id="PTHR21562:SF83">
    <property type="entry name" value="PECTIN ACETYLESTERASE 4"/>
    <property type="match status" value="1"/>
</dbReference>
<dbReference type="GO" id="GO:0016787">
    <property type="term" value="F:hydrolase activity"/>
    <property type="evidence" value="ECO:0007669"/>
    <property type="project" value="InterPro"/>
</dbReference>
<dbReference type="STRING" id="1365824.V5GUP3"/>
<name>V5GUP3_KALBG</name>
<dbReference type="HOGENOM" id="CLU_051819_0_0_1"/>
<organism evidence="2 3">
    <name type="scientific">Kalmanozyma brasiliensis (strain GHG001)</name>
    <name type="common">Yeast</name>
    <name type="synonym">Pseudozyma brasiliensis</name>
    <dbReference type="NCBI Taxonomy" id="1365824"/>
    <lineage>
        <taxon>Eukaryota</taxon>
        <taxon>Fungi</taxon>
        <taxon>Dikarya</taxon>
        <taxon>Basidiomycota</taxon>
        <taxon>Ustilaginomycotina</taxon>
        <taxon>Ustilaginomycetes</taxon>
        <taxon>Ustilaginales</taxon>
        <taxon>Ustilaginaceae</taxon>
        <taxon>Kalmanozyma</taxon>
    </lineage>
</organism>
<accession>V5GUP3</accession>
<evidence type="ECO:0000313" key="3">
    <source>
        <dbReference type="Proteomes" id="UP000019377"/>
    </source>
</evidence>
<dbReference type="AlphaFoldDB" id="V5GUP3"/>
<reference evidence="3" key="1">
    <citation type="journal article" date="2013" name="Genome Announc.">
        <title>Draft genome sequence of Pseudozyma brasiliensis sp. nov. strain GHG001, a high producer of endo-1,4-xylanase isolated from an insect pest of sugarcane.</title>
        <authorList>
            <person name="Oliveira J.V.D.C."/>
            <person name="dos Santos R.A.C."/>
            <person name="Borges T.A."/>
            <person name="Riano-Pachon D.M."/>
            <person name="Goldman G.H."/>
        </authorList>
    </citation>
    <scope>NUCLEOTIDE SEQUENCE [LARGE SCALE GENOMIC DNA]</scope>
    <source>
        <strain evidence="3">GHG001</strain>
    </source>
</reference>
<dbReference type="InterPro" id="IPR004963">
    <property type="entry name" value="PAE/NOTUM"/>
</dbReference>
<evidence type="ECO:0000313" key="2">
    <source>
        <dbReference type="EMBL" id="EST09612.1"/>
    </source>
</evidence>
<dbReference type="EMBL" id="KI545852">
    <property type="protein sequence ID" value="EST09612.1"/>
    <property type="molecule type" value="Genomic_DNA"/>
</dbReference>
<dbReference type="OrthoDB" id="2015280at2759"/>
<proteinExistence type="predicted"/>
<dbReference type="ESTHER" id="psebg-v5gup3">
    <property type="family name" value="Pectinacetylesterase-Notum"/>
</dbReference>
<dbReference type="Proteomes" id="UP000019377">
    <property type="component" value="Unassembled WGS sequence"/>
</dbReference>
<dbReference type="GeneID" id="27416712"/>
<dbReference type="Pfam" id="PF03283">
    <property type="entry name" value="PAE"/>
    <property type="match status" value="1"/>
</dbReference>
<dbReference type="RefSeq" id="XP_016294601.1">
    <property type="nucleotide sequence ID" value="XM_016434116.1"/>
</dbReference>
<keyword evidence="1" id="KW-0732">Signal</keyword>
<feature type="signal peptide" evidence="1">
    <location>
        <begin position="1"/>
        <end position="20"/>
    </location>
</feature>
<keyword evidence="3" id="KW-1185">Reference proteome</keyword>
<protein>
    <recommendedName>
        <fullName evidence="4">Pectinacetylesterase</fullName>
    </recommendedName>
</protein>
<evidence type="ECO:0000256" key="1">
    <source>
        <dbReference type="SAM" id="SignalP"/>
    </source>
</evidence>
<sequence>MLAVFTASLAMVASATLSAAGPIHERQSFTPSAWDTWIWNNQSTNVCADGSMTGFAYNMHSGANDILIYFDGGGACWDTNSCFTNPTAFNLQGYTESSFQGWTKTSLDSQILLTSRDPARNNPWAGAHYVFVPYCTGDIHGGNNVVTYDGAPAPIYHKGYSNFQTILQVVAGAVPYPQNVWITGTSAGCFGATLNYVAARKAFPWSRIHLIGDSCETTPGFIGTKPSWKLTQPGGRDCPKCQPGEFNSFLPALSSANTGSRFGSISFASDGTLPGFMGATMDSFTSIISGYFANVTKTTTNMAKTFTVTGEGHGVLYQTSPVSTTGATLASWLATMKNLRSGSAYKSV</sequence>
<dbReference type="OMA" id="ENGRWAY"/>
<gene>
    <name evidence="2" type="ORF">PSEUBRA_SCAF10g05546</name>
</gene>
<dbReference type="PANTHER" id="PTHR21562">
    <property type="entry name" value="NOTUM-RELATED"/>
    <property type="match status" value="1"/>
</dbReference>
<dbReference type="eggNOG" id="ENOG502RSBZ">
    <property type="taxonomic scope" value="Eukaryota"/>
</dbReference>